<dbReference type="FunFam" id="3.40.50.720:FF:000001">
    <property type="entry name" value="Glyceraldehyde-3-phosphate dehydrogenase"/>
    <property type="match status" value="1"/>
</dbReference>
<evidence type="ECO:0000313" key="11">
    <source>
        <dbReference type="EMBL" id="SNQ29663.1"/>
    </source>
</evidence>
<feature type="binding site" evidence="5">
    <location>
        <position position="233"/>
    </location>
    <ligand>
        <name>D-glyceraldehyde 3-phosphate</name>
        <dbReference type="ChEBI" id="CHEBI:59776"/>
    </ligand>
</feature>
<feature type="binding site" evidence="5">
    <location>
        <begin position="210"/>
        <end position="211"/>
    </location>
    <ligand>
        <name>D-glyceraldehyde 3-phosphate</name>
        <dbReference type="ChEBI" id="CHEBI:59776"/>
    </ligand>
</feature>
<keyword evidence="6" id="KW-0547">Nucleotide-binding</keyword>
<feature type="binding site" evidence="6">
    <location>
        <position position="120"/>
    </location>
    <ligand>
        <name>NAD(+)</name>
        <dbReference type="ChEBI" id="CHEBI:57540"/>
    </ligand>
</feature>
<dbReference type="CDD" id="cd05214">
    <property type="entry name" value="GAPDH_I_N"/>
    <property type="match status" value="1"/>
</dbReference>
<dbReference type="PROSITE" id="PS00071">
    <property type="entry name" value="GAPDH"/>
    <property type="match status" value="1"/>
</dbReference>
<dbReference type="FunFam" id="3.30.360.10:FF:000002">
    <property type="entry name" value="Glyceraldehyde-3-phosphate dehydrogenase"/>
    <property type="match status" value="1"/>
</dbReference>
<dbReference type="InterPro" id="IPR006424">
    <property type="entry name" value="Glyceraldehyde-3-P_DH_1"/>
</dbReference>
<dbReference type="SMART" id="SM00846">
    <property type="entry name" value="Gp_dh_N"/>
    <property type="match status" value="1"/>
</dbReference>
<dbReference type="AlphaFoldDB" id="A0A217EGP1"/>
<organism evidence="11 12">
    <name type="scientific">Acinetobacter apis</name>
    <dbReference type="NCBI Taxonomy" id="1229165"/>
    <lineage>
        <taxon>Bacteria</taxon>
        <taxon>Pseudomonadati</taxon>
        <taxon>Pseudomonadota</taxon>
        <taxon>Gammaproteobacteria</taxon>
        <taxon>Moraxellales</taxon>
        <taxon>Moraxellaceae</taxon>
        <taxon>Acinetobacter</taxon>
    </lineage>
</organism>
<evidence type="ECO:0000313" key="12">
    <source>
        <dbReference type="Proteomes" id="UP000243463"/>
    </source>
</evidence>
<evidence type="ECO:0000256" key="1">
    <source>
        <dbReference type="ARBA" id="ARBA00007406"/>
    </source>
</evidence>
<dbReference type="RefSeq" id="WP_088823700.1">
    <property type="nucleotide sequence ID" value="NZ_FZLN01000002.1"/>
</dbReference>
<sequence length="333" mass="36074">MINVAINGFGRIGRSFVRALQAKQTEINIVAINDLGSVKQLAHLLKYDTAFGNFPGEVKFEDNALFIDGKKITVYQERDPENLPWKELDVDVVLESTGVFVSGPAASKHIKAGAKKVVISAPASDVDLTVVHGVNHHLYDAANHHIVSNASCTTNCLAPIAKVINDNFGIENGFMTTIHAYTQDQNLQDSPHKDMRRARAAAQNMVPTSTGAAKAIGLVIPELKGKLDGGAIRVPVITGSIVDLSLNLSKETTIEEVKAVVKKAAENELKGVLQYTEDEIVSSDIIKNPSSSIFDAQLTNVIGGKFLKITSWYDNEWGFSNRLIDTIQVVAAK</sequence>
<feature type="binding site" evidence="5">
    <location>
        <position position="182"/>
    </location>
    <ligand>
        <name>D-glyceraldehyde 3-phosphate</name>
        <dbReference type="ChEBI" id="CHEBI:59776"/>
    </ligand>
</feature>
<name>A0A217EGP1_9GAMM</name>
<dbReference type="Pfam" id="PF00044">
    <property type="entry name" value="Gp_dh_N"/>
    <property type="match status" value="1"/>
</dbReference>
<dbReference type="Proteomes" id="UP000243463">
    <property type="component" value="Unassembled WGS sequence"/>
</dbReference>
<dbReference type="PANTHER" id="PTHR43148">
    <property type="entry name" value="GLYCERALDEHYDE-3-PHOSPHATE DEHYDROGENASE 2"/>
    <property type="match status" value="1"/>
</dbReference>
<dbReference type="GO" id="GO:0051287">
    <property type="term" value="F:NAD binding"/>
    <property type="evidence" value="ECO:0007669"/>
    <property type="project" value="InterPro"/>
</dbReference>
<gene>
    <name evidence="11" type="ORF">SAMN05444584_1625</name>
</gene>
<feature type="site" description="Activates thiol group during catalysis" evidence="7">
    <location>
        <position position="179"/>
    </location>
</feature>
<keyword evidence="12" id="KW-1185">Reference proteome</keyword>
<dbReference type="NCBIfam" id="TIGR01534">
    <property type="entry name" value="GAPDH-I"/>
    <property type="match status" value="1"/>
</dbReference>
<reference evidence="12" key="1">
    <citation type="submission" date="2017-06" db="EMBL/GenBank/DDBJ databases">
        <authorList>
            <person name="Varghese N."/>
            <person name="Submissions S."/>
        </authorList>
    </citation>
    <scope>NUCLEOTIDE SEQUENCE [LARGE SCALE GENOMIC DNA]</scope>
    <source>
        <strain evidence="12">ANC 5114</strain>
    </source>
</reference>
<feature type="binding site" evidence="5">
    <location>
        <begin position="151"/>
        <end position="153"/>
    </location>
    <ligand>
        <name>D-glyceraldehyde 3-phosphate</name>
        <dbReference type="ChEBI" id="CHEBI:59776"/>
    </ligand>
</feature>
<dbReference type="Gene3D" id="3.40.50.720">
    <property type="entry name" value="NAD(P)-binding Rossmann-like Domain"/>
    <property type="match status" value="1"/>
</dbReference>
<proteinExistence type="inferred from homology"/>
<dbReference type="EC" id="1.2.1.-" evidence="9"/>
<dbReference type="InterPro" id="IPR036291">
    <property type="entry name" value="NAD(P)-bd_dom_sf"/>
</dbReference>
<dbReference type="GO" id="GO:0016620">
    <property type="term" value="F:oxidoreductase activity, acting on the aldehyde or oxo group of donors, NAD or NADP as acceptor"/>
    <property type="evidence" value="ECO:0007669"/>
    <property type="project" value="InterPro"/>
</dbReference>
<keyword evidence="6" id="KW-0520">NAD</keyword>
<dbReference type="OrthoDB" id="9803304at2"/>
<comment type="similarity">
    <text evidence="1 8">Belongs to the glyceraldehyde-3-phosphate dehydrogenase family.</text>
</comment>
<evidence type="ECO:0000256" key="5">
    <source>
        <dbReference type="PIRSR" id="PIRSR000149-2"/>
    </source>
</evidence>
<dbReference type="Pfam" id="PF02800">
    <property type="entry name" value="Gp_dh_C"/>
    <property type="match status" value="1"/>
</dbReference>
<evidence type="ECO:0000256" key="6">
    <source>
        <dbReference type="PIRSR" id="PIRSR000149-3"/>
    </source>
</evidence>
<evidence type="ECO:0000256" key="8">
    <source>
        <dbReference type="RuleBase" id="RU000397"/>
    </source>
</evidence>
<evidence type="ECO:0000256" key="9">
    <source>
        <dbReference type="RuleBase" id="RU361160"/>
    </source>
</evidence>
<feature type="binding site" evidence="6">
    <location>
        <position position="315"/>
    </location>
    <ligand>
        <name>NAD(+)</name>
        <dbReference type="ChEBI" id="CHEBI:57540"/>
    </ligand>
</feature>
<feature type="binding site" evidence="6">
    <location>
        <begin position="11"/>
        <end position="12"/>
    </location>
    <ligand>
        <name>NAD(+)</name>
        <dbReference type="ChEBI" id="CHEBI:57540"/>
    </ligand>
</feature>
<accession>A0A217EGP1</accession>
<feature type="active site" description="Nucleophile" evidence="4">
    <location>
        <position position="152"/>
    </location>
</feature>
<feature type="binding site" evidence="6">
    <location>
        <position position="78"/>
    </location>
    <ligand>
        <name>NAD(+)</name>
        <dbReference type="ChEBI" id="CHEBI:57540"/>
    </ligand>
</feature>
<comment type="subunit">
    <text evidence="2">Homotetramer.</text>
</comment>
<dbReference type="InterPro" id="IPR020829">
    <property type="entry name" value="GlycerAld_3-P_DH_cat"/>
</dbReference>
<protein>
    <recommendedName>
        <fullName evidence="9">Glyceraldehyde-3-phosphate dehydrogenase</fullName>
        <ecNumber evidence="9">1.2.1.-</ecNumber>
    </recommendedName>
</protein>
<evidence type="ECO:0000256" key="2">
    <source>
        <dbReference type="ARBA" id="ARBA00011881"/>
    </source>
</evidence>
<feature type="domain" description="Glyceraldehyde 3-phosphate dehydrogenase NAD(P) binding" evidence="10">
    <location>
        <begin position="2"/>
        <end position="152"/>
    </location>
</feature>
<dbReference type="SUPFAM" id="SSF55347">
    <property type="entry name" value="Glyceraldehyde-3-phosphate dehydrogenase-like, C-terminal domain"/>
    <property type="match status" value="1"/>
</dbReference>
<keyword evidence="3 9" id="KW-0560">Oxidoreductase</keyword>
<dbReference type="GO" id="GO:0006006">
    <property type="term" value="P:glucose metabolic process"/>
    <property type="evidence" value="ECO:0007669"/>
    <property type="project" value="InterPro"/>
</dbReference>
<dbReference type="PIRSF" id="PIRSF000149">
    <property type="entry name" value="GAP_DH"/>
    <property type="match status" value="1"/>
</dbReference>
<dbReference type="SUPFAM" id="SSF51735">
    <property type="entry name" value="NAD(P)-binding Rossmann-fold domains"/>
    <property type="match status" value="1"/>
</dbReference>
<dbReference type="CDD" id="cd18126">
    <property type="entry name" value="GAPDH_I_C"/>
    <property type="match status" value="1"/>
</dbReference>
<evidence type="ECO:0000259" key="10">
    <source>
        <dbReference type="SMART" id="SM00846"/>
    </source>
</evidence>
<dbReference type="EMBL" id="FZLN01000002">
    <property type="protein sequence ID" value="SNQ29663.1"/>
    <property type="molecule type" value="Genomic_DNA"/>
</dbReference>
<evidence type="ECO:0000256" key="4">
    <source>
        <dbReference type="PIRSR" id="PIRSR000149-1"/>
    </source>
</evidence>
<feature type="binding site" evidence="6">
    <location>
        <position position="34"/>
    </location>
    <ligand>
        <name>NAD(+)</name>
        <dbReference type="ChEBI" id="CHEBI:57540"/>
    </ligand>
</feature>
<evidence type="ECO:0000256" key="3">
    <source>
        <dbReference type="ARBA" id="ARBA00023002"/>
    </source>
</evidence>
<evidence type="ECO:0000256" key="7">
    <source>
        <dbReference type="PIRSR" id="PIRSR000149-4"/>
    </source>
</evidence>
<dbReference type="PRINTS" id="PR00078">
    <property type="entry name" value="G3PDHDRGNASE"/>
</dbReference>
<dbReference type="GO" id="GO:0050661">
    <property type="term" value="F:NADP binding"/>
    <property type="evidence" value="ECO:0007669"/>
    <property type="project" value="InterPro"/>
</dbReference>
<dbReference type="InterPro" id="IPR020828">
    <property type="entry name" value="GlycerAld_3-P_DH_NAD(P)-bd"/>
</dbReference>
<dbReference type="Gene3D" id="3.30.360.10">
    <property type="entry name" value="Dihydrodipicolinate Reductase, domain 2"/>
    <property type="match status" value="1"/>
</dbReference>
<dbReference type="InterPro" id="IPR020831">
    <property type="entry name" value="GlycerAld/Erythrose_P_DH"/>
</dbReference>
<dbReference type="InterPro" id="IPR020830">
    <property type="entry name" value="GlycerAld_3-P_DH_AS"/>
</dbReference>